<organism evidence="1 2">
    <name type="scientific">Occultella gossypii</name>
    <dbReference type="NCBI Taxonomy" id="2800820"/>
    <lineage>
        <taxon>Bacteria</taxon>
        <taxon>Bacillati</taxon>
        <taxon>Actinomycetota</taxon>
        <taxon>Actinomycetes</taxon>
        <taxon>Micrococcales</taxon>
        <taxon>Ruaniaceae</taxon>
        <taxon>Occultella</taxon>
    </lineage>
</organism>
<reference evidence="1 2" key="1">
    <citation type="submission" date="2021-04" db="EMBL/GenBank/DDBJ databases">
        <title>Ruania sp. nov., isolated from sandy soil of mangrove forest.</title>
        <authorList>
            <person name="Ge X."/>
            <person name="Huang R."/>
            <person name="Liu W."/>
        </authorList>
    </citation>
    <scope>NUCLEOTIDE SEQUENCE [LARGE SCALE GENOMIC DNA]</scope>
    <source>
        <strain evidence="1 2">N2-46</strain>
    </source>
</reference>
<comment type="caution">
    <text evidence="1">The sequence shown here is derived from an EMBL/GenBank/DDBJ whole genome shotgun (WGS) entry which is preliminary data.</text>
</comment>
<name>A0ABS7SH70_9MICO</name>
<proteinExistence type="predicted"/>
<accession>A0ABS7SH70</accession>
<gene>
    <name evidence="1" type="ORF">KCQ71_23515</name>
</gene>
<keyword evidence="2" id="KW-1185">Reference proteome</keyword>
<evidence type="ECO:0000313" key="1">
    <source>
        <dbReference type="EMBL" id="MBZ2199134.1"/>
    </source>
</evidence>
<dbReference type="SUPFAM" id="SSF53756">
    <property type="entry name" value="UDP-Glycosyltransferase/glycogen phosphorylase"/>
    <property type="match status" value="1"/>
</dbReference>
<dbReference type="EMBL" id="JAGSHT010000023">
    <property type="protein sequence ID" value="MBZ2199134.1"/>
    <property type="molecule type" value="Genomic_DNA"/>
</dbReference>
<dbReference type="Gene3D" id="3.40.50.2000">
    <property type="entry name" value="Glycogen Phosphorylase B"/>
    <property type="match status" value="1"/>
</dbReference>
<dbReference type="Proteomes" id="UP000826651">
    <property type="component" value="Unassembled WGS sequence"/>
</dbReference>
<evidence type="ECO:0000313" key="2">
    <source>
        <dbReference type="Proteomes" id="UP000826651"/>
    </source>
</evidence>
<sequence length="227" mass="25029">MTSNDMAETLRSLWPSSAPELIVISWGVSDAALRQHDHTAARRTVERTTTADHNSTVVLAPRGVGGVYRHHLVLEAFRQARRTRLDLHLLVIDTRRTDATEYEPSDSDGVTILPMQPRSELHTLLAGVDGVVSIPAADQRSTSVLEAIALGARVLLSDIPAYRELLVEGADVDILGEPVLESLTLAFRSIQPTTLAAREANQQWARAHERESIQFDRIVTACTRDAR</sequence>
<dbReference type="RefSeq" id="WP_223411109.1">
    <property type="nucleotide sequence ID" value="NZ_JAGSHT010000023.1"/>
</dbReference>
<protein>
    <recommendedName>
        <fullName evidence="3">Glycosyl transferases group 1</fullName>
    </recommendedName>
</protein>
<evidence type="ECO:0008006" key="3">
    <source>
        <dbReference type="Google" id="ProtNLM"/>
    </source>
</evidence>